<evidence type="ECO:0000313" key="2">
    <source>
        <dbReference type="EMBL" id="MFD1062710.1"/>
    </source>
</evidence>
<dbReference type="Proteomes" id="UP001597013">
    <property type="component" value="Unassembled WGS sequence"/>
</dbReference>
<dbReference type="Pfam" id="PF13585">
    <property type="entry name" value="CHU_C"/>
    <property type="match status" value="1"/>
</dbReference>
<evidence type="ECO:0000313" key="3">
    <source>
        <dbReference type="Proteomes" id="UP001597013"/>
    </source>
</evidence>
<evidence type="ECO:0000256" key="1">
    <source>
        <dbReference type="SAM" id="SignalP"/>
    </source>
</evidence>
<organism evidence="2 3">
    <name type="scientific">Winogradskyella litorisediminis</name>
    <dbReference type="NCBI Taxonomy" id="1156618"/>
    <lineage>
        <taxon>Bacteria</taxon>
        <taxon>Pseudomonadati</taxon>
        <taxon>Bacteroidota</taxon>
        <taxon>Flavobacteriia</taxon>
        <taxon>Flavobacteriales</taxon>
        <taxon>Flavobacteriaceae</taxon>
        <taxon>Winogradskyella</taxon>
    </lineage>
</organism>
<keyword evidence="1" id="KW-0732">Signal</keyword>
<keyword evidence="3" id="KW-1185">Reference proteome</keyword>
<dbReference type="SUPFAM" id="SSF49854">
    <property type="entry name" value="Spermadhesin, CUB domain"/>
    <property type="match status" value="1"/>
</dbReference>
<dbReference type="InterPro" id="IPR035914">
    <property type="entry name" value="Sperma_CUB_dom_sf"/>
</dbReference>
<gene>
    <name evidence="2" type="ORF">ACFQ1Q_05585</name>
</gene>
<name>A0ABW3N826_9FLAO</name>
<protein>
    <submittedName>
        <fullName evidence="2">Gliding motility-associated C-terminal domain-containing protein</fullName>
    </submittedName>
</protein>
<proteinExistence type="predicted"/>
<accession>A0ABW3N826</accession>
<comment type="caution">
    <text evidence="2">The sequence shown here is derived from an EMBL/GenBank/DDBJ whole genome shotgun (WGS) entry which is preliminary data.</text>
</comment>
<dbReference type="RefSeq" id="WP_386128819.1">
    <property type="nucleotide sequence ID" value="NZ_JBHTJL010000009.1"/>
</dbReference>
<reference evidence="3" key="1">
    <citation type="journal article" date="2019" name="Int. J. Syst. Evol. Microbiol.">
        <title>The Global Catalogue of Microorganisms (GCM) 10K type strain sequencing project: providing services to taxonomists for standard genome sequencing and annotation.</title>
        <authorList>
            <consortium name="The Broad Institute Genomics Platform"/>
            <consortium name="The Broad Institute Genome Sequencing Center for Infectious Disease"/>
            <person name="Wu L."/>
            <person name="Ma J."/>
        </authorList>
    </citation>
    <scope>NUCLEOTIDE SEQUENCE [LARGE SCALE GENOMIC DNA]</scope>
    <source>
        <strain evidence="3">CCUG 62215</strain>
    </source>
</reference>
<sequence>MKRLLLLFFCLALFNIQSSFGLDKNTDNPQPFVDFTVNCSAGTESTTFCYGNNETETFLFTSSTGAPVIIEFLEGSIESGFDDITIYDGNNNSGTVLFSGDNGGDLAGIIAQSTGDSLFIEVDSDGSVSCQSSTSFTPWTIEFRCVTCIPATANYDIVSDCANGEQFFIEVNLSDVGDAESIEISDNQGSDVVTTSVTGVFAFGPFANGTEIDITVADADDVNCILTSGTLTQAFCPEQSCDIINAGPDQVTGCGSTEEIMLAATFMESSLTNDTSVYNISSLNCPLANLEGTPTALNIDDRWSSVIDIEFDFEFYGITYNQLVVGANGLISFDTGLSGNFCPWSFEPDELIPTPDLPTNAIHGVYHDIDPSVSGQIEYTVVGVAPERQFKVSFVHVPHFSCNELLTTSQIILYESSNVIDVVVAEKPTCQTWNDGLAVIGLQNSSGTTGVTPPGRNTGDWSVTEQELWRFVPSGDANFEFEWFDGNGTSLGNNSDITVNPTETTTYTASITYTDANNVEFTITDDVTVSVLDNSPEAGAVGNLVNCSNAQGNAEFDLTQQDAIIFNGATDLNVIYFETFDDADSGNNPIQNPATYTNTSNPQTVFYRLEFAASPECYSVGNFDLVVEDFDTSLVNFEQGCNGESYEITISPINNSYDPNTVTYEWFGPVGADTSNNTNATFIATVDGEYSVDITTAEGCVYSVSTDVLNANCVFPQGISPNGDAFNNNFDLRAFNVRKLEIFNRNGRSVYIKENYTNEWFGQSSDGELPVGTYFYVAELENNETRNGWIYIQR</sequence>
<dbReference type="InterPro" id="IPR026341">
    <property type="entry name" value="T9SS_type_B"/>
</dbReference>
<dbReference type="NCBIfam" id="TIGR04131">
    <property type="entry name" value="Bac_Flav_CTERM"/>
    <property type="match status" value="1"/>
</dbReference>
<feature type="chain" id="PRO_5046440119" evidence="1">
    <location>
        <begin position="22"/>
        <end position="794"/>
    </location>
</feature>
<dbReference type="EMBL" id="JBHTJL010000009">
    <property type="protein sequence ID" value="MFD1062710.1"/>
    <property type="molecule type" value="Genomic_DNA"/>
</dbReference>
<feature type="signal peptide" evidence="1">
    <location>
        <begin position="1"/>
        <end position="21"/>
    </location>
</feature>